<dbReference type="HOGENOM" id="CLU_037990_5_0_10"/>
<accession>B3EK27</accession>
<dbReference type="CDD" id="cd02440">
    <property type="entry name" value="AdoMet_MTases"/>
    <property type="match status" value="1"/>
</dbReference>
<dbReference type="Gene3D" id="3.40.50.150">
    <property type="entry name" value="Vaccinia Virus protein VP39"/>
    <property type="match status" value="1"/>
</dbReference>
<dbReference type="Pfam" id="PF08241">
    <property type="entry name" value="Methyltransf_11"/>
    <property type="match status" value="1"/>
</dbReference>
<evidence type="ECO:0000313" key="2">
    <source>
        <dbReference type="EMBL" id="ACE03095.1"/>
    </source>
</evidence>
<dbReference type="GO" id="GO:0032259">
    <property type="term" value="P:methylation"/>
    <property type="evidence" value="ECO:0007669"/>
    <property type="project" value="UniProtKB-KW"/>
</dbReference>
<dbReference type="STRING" id="331678.Cphamn1_0112"/>
<dbReference type="SUPFAM" id="SSF53335">
    <property type="entry name" value="S-adenosyl-L-methionine-dependent methyltransferases"/>
    <property type="match status" value="1"/>
</dbReference>
<dbReference type="KEGG" id="cpb:Cphamn1_0112"/>
<dbReference type="GO" id="GO:0030798">
    <property type="term" value="F:trans-aconitate 2-methyltransferase activity"/>
    <property type="evidence" value="ECO:0007669"/>
    <property type="project" value="InterPro"/>
</dbReference>
<proteinExistence type="predicted"/>
<dbReference type="PANTHER" id="PTHR43861">
    <property type="entry name" value="TRANS-ACONITATE 2-METHYLTRANSFERASE-RELATED"/>
    <property type="match status" value="1"/>
</dbReference>
<dbReference type="AlphaFoldDB" id="B3EK27"/>
<keyword evidence="2" id="KW-0808">Transferase</keyword>
<dbReference type="PANTHER" id="PTHR43861:SF1">
    <property type="entry name" value="TRANS-ACONITATE 2-METHYLTRANSFERASE"/>
    <property type="match status" value="1"/>
</dbReference>
<protein>
    <submittedName>
        <fullName evidence="2">Methyltransferase type 11</fullName>
    </submittedName>
</protein>
<dbReference type="InterPro" id="IPR023149">
    <property type="entry name" value="Trans_acon_MeTrfase_C"/>
</dbReference>
<dbReference type="InterPro" id="IPR029063">
    <property type="entry name" value="SAM-dependent_MTases_sf"/>
</dbReference>
<dbReference type="Gene3D" id="1.10.150.290">
    <property type="entry name" value="S-adenosyl-L-methionine-dependent methyltransferases"/>
    <property type="match status" value="1"/>
</dbReference>
<sequence>MAHEFDGKKYEQASSHQKEWGMGLIAELDLKGNERVLDLGCGDGALAAWIAEMLPDGNVVGIDASQGMIDVALQKTKDNLCFVLMDIDDLDFIEEFDVVFSNATLHWVKDHRKLLHNVSRALRSCGRVRFNFAGDGNCQSFFNVIQEATAHERFEESFAGFEWPWYMPSVDEYAVLAEHSGLKNIRVWGGNADRYFPDRETMVKWIDQPSLVPLLPFLPEQERALFRDYVVKRMIEETLQEDGTCFETFRRINLEAEK</sequence>
<feature type="domain" description="Methyltransferase type 11" evidence="1">
    <location>
        <begin position="37"/>
        <end position="128"/>
    </location>
</feature>
<dbReference type="eggNOG" id="COG4106">
    <property type="taxonomic scope" value="Bacteria"/>
</dbReference>
<gene>
    <name evidence="2" type="ordered locus">Cphamn1_0112</name>
</gene>
<reference evidence="2" key="1">
    <citation type="submission" date="2008-06" db="EMBL/GenBank/DDBJ databases">
        <title>Complete sequence of Chlorobium phaeobacteroides BS1.</title>
        <authorList>
            <consortium name="US DOE Joint Genome Institute"/>
            <person name="Lucas S."/>
            <person name="Copeland A."/>
            <person name="Lapidus A."/>
            <person name="Glavina del Rio T."/>
            <person name="Dalin E."/>
            <person name="Tice H."/>
            <person name="Bruce D."/>
            <person name="Goodwin L."/>
            <person name="Pitluck S."/>
            <person name="Schmutz J."/>
            <person name="Larimer F."/>
            <person name="Land M."/>
            <person name="Hauser L."/>
            <person name="Kyrpides N."/>
            <person name="Ovchinnikova G."/>
            <person name="Li T."/>
            <person name="Liu Z."/>
            <person name="Zhao F."/>
            <person name="Overmann J."/>
            <person name="Bryant D.A."/>
            <person name="Richardson P."/>
        </authorList>
    </citation>
    <scope>NUCLEOTIDE SEQUENCE [LARGE SCALE GENOMIC DNA]</scope>
    <source>
        <strain evidence="2">BS1</strain>
    </source>
</reference>
<dbReference type="OrthoDB" id="9789123at2"/>
<evidence type="ECO:0000259" key="1">
    <source>
        <dbReference type="Pfam" id="PF08241"/>
    </source>
</evidence>
<name>B3EK27_CHLPB</name>
<dbReference type="InterPro" id="IPR013216">
    <property type="entry name" value="Methyltransf_11"/>
</dbReference>
<dbReference type="EMBL" id="CP001101">
    <property type="protein sequence ID" value="ACE03095.1"/>
    <property type="molecule type" value="Genomic_DNA"/>
</dbReference>
<keyword evidence="2" id="KW-0489">Methyltransferase</keyword>
<organism evidence="2">
    <name type="scientific">Chlorobium phaeobacteroides (strain BS1)</name>
    <dbReference type="NCBI Taxonomy" id="331678"/>
    <lineage>
        <taxon>Bacteria</taxon>
        <taxon>Pseudomonadati</taxon>
        <taxon>Chlorobiota</taxon>
        <taxon>Chlorobiia</taxon>
        <taxon>Chlorobiales</taxon>
        <taxon>Chlorobiaceae</taxon>
        <taxon>Chlorobium/Pelodictyon group</taxon>
        <taxon>Chlorobium</taxon>
    </lineage>
</organism>